<evidence type="ECO:0000313" key="2">
    <source>
        <dbReference type="Proteomes" id="UP001163105"/>
    </source>
</evidence>
<evidence type="ECO:0000313" key="1">
    <source>
        <dbReference type="EMBL" id="KAJ6442478.1"/>
    </source>
</evidence>
<dbReference type="InterPro" id="IPR036291">
    <property type="entry name" value="NAD(P)-bd_dom_sf"/>
</dbReference>
<dbReference type="EMBL" id="JAQHRD010000003">
    <property type="protein sequence ID" value="KAJ6442478.1"/>
    <property type="molecule type" value="Genomic_DNA"/>
</dbReference>
<accession>A0AB34FTR9</accession>
<dbReference type="AlphaFoldDB" id="A0AB34FTR9"/>
<organism evidence="1 2">
    <name type="scientific">Purpureocillium lavendulum</name>
    <dbReference type="NCBI Taxonomy" id="1247861"/>
    <lineage>
        <taxon>Eukaryota</taxon>
        <taxon>Fungi</taxon>
        <taxon>Dikarya</taxon>
        <taxon>Ascomycota</taxon>
        <taxon>Pezizomycotina</taxon>
        <taxon>Sordariomycetes</taxon>
        <taxon>Hypocreomycetidae</taxon>
        <taxon>Hypocreales</taxon>
        <taxon>Ophiocordycipitaceae</taxon>
        <taxon>Purpureocillium</taxon>
    </lineage>
</organism>
<protein>
    <submittedName>
        <fullName evidence="1">Uncharacterized protein</fullName>
    </submittedName>
</protein>
<dbReference type="InterPro" id="IPR003560">
    <property type="entry name" value="DHB_DH"/>
</dbReference>
<dbReference type="GO" id="GO:0019290">
    <property type="term" value="P:siderophore biosynthetic process"/>
    <property type="evidence" value="ECO:0007669"/>
    <property type="project" value="InterPro"/>
</dbReference>
<dbReference type="Pfam" id="PF00106">
    <property type="entry name" value="adh_short"/>
    <property type="match status" value="1"/>
</dbReference>
<sequence length="144" mass="15451">MFANKFYCVSGAASGIGRATALELASEKASGLSLCDLNADGLKDTADECRRMGLKTVLTAQFDIRNQSDVESWIEEAYATFGRLDGAANVAGIPGSYGAIATIVQEDWDRTLSINLNGVLHSLPADTDFHTGQLMQQANLEFWG</sequence>
<dbReference type="SUPFAM" id="SSF51735">
    <property type="entry name" value="NAD(P)-binding Rossmann-fold domains"/>
    <property type="match status" value="1"/>
</dbReference>
<name>A0AB34FTR9_9HYPO</name>
<gene>
    <name evidence="1" type="ORF">O9K51_03653</name>
</gene>
<dbReference type="PANTHER" id="PTHR43975">
    <property type="entry name" value="ZGC:101858"/>
    <property type="match status" value="1"/>
</dbReference>
<dbReference type="Gene3D" id="3.40.50.720">
    <property type="entry name" value="NAD(P)-binding Rossmann-like Domain"/>
    <property type="match status" value="1"/>
</dbReference>
<reference evidence="1" key="1">
    <citation type="submission" date="2023-01" db="EMBL/GenBank/DDBJ databases">
        <title>The growth and conidiation of Purpureocillium lavendulum are regulated by nitrogen source and histone H3K14 acetylation.</title>
        <authorList>
            <person name="Tang P."/>
            <person name="Han J."/>
            <person name="Zhang C."/>
            <person name="Tang P."/>
            <person name="Qi F."/>
            <person name="Zhang K."/>
            <person name="Liang L."/>
        </authorList>
    </citation>
    <scope>NUCLEOTIDE SEQUENCE</scope>
    <source>
        <strain evidence="1">YMF1.00683</strain>
    </source>
</reference>
<keyword evidence="2" id="KW-1185">Reference proteome</keyword>
<dbReference type="PANTHER" id="PTHR43975:SF2">
    <property type="entry name" value="EG:BACR7A4.14 PROTEIN-RELATED"/>
    <property type="match status" value="1"/>
</dbReference>
<proteinExistence type="predicted"/>
<dbReference type="GO" id="GO:0008667">
    <property type="term" value="F:2,3-dihydro-2,3-dihydroxybenzoate dehydrogenase activity"/>
    <property type="evidence" value="ECO:0007669"/>
    <property type="project" value="InterPro"/>
</dbReference>
<comment type="caution">
    <text evidence="1">The sequence shown here is derived from an EMBL/GenBank/DDBJ whole genome shotgun (WGS) entry which is preliminary data.</text>
</comment>
<dbReference type="InterPro" id="IPR002347">
    <property type="entry name" value="SDR_fam"/>
</dbReference>
<dbReference type="Proteomes" id="UP001163105">
    <property type="component" value="Unassembled WGS sequence"/>
</dbReference>
<dbReference type="PRINTS" id="PR01397">
    <property type="entry name" value="DHBDHDRGNASE"/>
</dbReference>